<evidence type="ECO:0000313" key="8">
    <source>
        <dbReference type="EMBL" id="MCO5977776.1"/>
    </source>
</evidence>
<evidence type="ECO:0000256" key="7">
    <source>
        <dbReference type="SAM" id="MobiDB-lite"/>
    </source>
</evidence>
<dbReference type="InterPro" id="IPR020539">
    <property type="entry name" value="RNase_P_CS"/>
</dbReference>
<gene>
    <name evidence="8" type="ORF">M0L44_13790</name>
</gene>
<protein>
    <submittedName>
        <fullName evidence="8">Ribonuclease P protein component</fullName>
    </submittedName>
</protein>
<comment type="caution">
    <text evidence="8">The sequence shown here is derived from an EMBL/GenBank/DDBJ whole genome shotgun (WGS) entry which is preliminary data.</text>
</comment>
<reference evidence="8 9" key="1">
    <citation type="submission" date="2022-06" db="EMBL/GenBank/DDBJ databases">
        <title>Ideonella sp. NS12-5 Genome sequencing and assembly.</title>
        <authorList>
            <person name="Jung Y."/>
        </authorList>
    </citation>
    <scope>NUCLEOTIDE SEQUENCE [LARGE SCALE GENOMIC DNA]</scope>
    <source>
        <strain evidence="8 9">NS12-5</strain>
    </source>
</reference>
<organism evidence="8 9">
    <name type="scientific">Ideonella oryzae</name>
    <dbReference type="NCBI Taxonomy" id="2937441"/>
    <lineage>
        <taxon>Bacteria</taxon>
        <taxon>Pseudomonadati</taxon>
        <taxon>Pseudomonadota</taxon>
        <taxon>Betaproteobacteria</taxon>
        <taxon>Burkholderiales</taxon>
        <taxon>Sphaerotilaceae</taxon>
        <taxon>Ideonella</taxon>
    </lineage>
</organism>
<evidence type="ECO:0000256" key="5">
    <source>
        <dbReference type="ARBA" id="ARBA00022801"/>
    </source>
</evidence>
<dbReference type="EMBL" id="JAMXMC010000007">
    <property type="protein sequence ID" value="MCO5977776.1"/>
    <property type="molecule type" value="Genomic_DNA"/>
</dbReference>
<proteinExistence type="predicted"/>
<evidence type="ECO:0000256" key="2">
    <source>
        <dbReference type="ARBA" id="ARBA00022694"/>
    </source>
</evidence>
<evidence type="ECO:0000256" key="1">
    <source>
        <dbReference type="ARBA" id="ARBA00002663"/>
    </source>
</evidence>
<keyword evidence="3" id="KW-0540">Nuclease</keyword>
<dbReference type="Pfam" id="PF00825">
    <property type="entry name" value="Ribonuclease_P"/>
    <property type="match status" value="1"/>
</dbReference>
<accession>A0ABT1BNK3</accession>
<name>A0ABT1BNK3_9BURK</name>
<keyword evidence="4" id="KW-0255">Endonuclease</keyword>
<evidence type="ECO:0000313" key="9">
    <source>
        <dbReference type="Proteomes" id="UP001204851"/>
    </source>
</evidence>
<dbReference type="Gene3D" id="3.30.230.10">
    <property type="match status" value="1"/>
</dbReference>
<keyword evidence="9" id="KW-1185">Reference proteome</keyword>
<dbReference type="SUPFAM" id="SSF54211">
    <property type="entry name" value="Ribosomal protein S5 domain 2-like"/>
    <property type="match status" value="1"/>
</dbReference>
<evidence type="ECO:0000256" key="4">
    <source>
        <dbReference type="ARBA" id="ARBA00022759"/>
    </source>
</evidence>
<evidence type="ECO:0000256" key="6">
    <source>
        <dbReference type="ARBA" id="ARBA00022884"/>
    </source>
</evidence>
<keyword evidence="6" id="KW-0694">RNA-binding</keyword>
<sequence>MIGRIVRPADFERVLAAPQRSRSAHFAIHHVSGEPQASRPPQVSTGNAPLIPVLSPELSTGGMPSSGAPVDESGASGAGGPSPGPSGHWLGLVVPKRHAKRAVTRNLIKRQARAAMARHLATLPAGLWVVRLRAPFDRAQFSSPASDALREATHAEMDTLFDRAIRQPLPVDGGGRMRPRSRAKPAQA</sequence>
<feature type="region of interest" description="Disordered" evidence="7">
    <location>
        <begin position="33"/>
        <end position="91"/>
    </location>
</feature>
<comment type="function">
    <text evidence="1">RNaseP catalyzes the removal of the 5'-leader sequence from pre-tRNA to produce the mature 5'-terminus. It can also cleave other RNA substrates such as 4.5S RNA. The protein component plays an auxiliary but essential role in vivo by binding to the 5'-leader sequence and broadening the substrate specificity of the ribozyme.</text>
</comment>
<keyword evidence="5" id="KW-0378">Hydrolase</keyword>
<feature type="compositionally biased region" description="Basic residues" evidence="7">
    <location>
        <begin position="177"/>
        <end position="188"/>
    </location>
</feature>
<feature type="region of interest" description="Disordered" evidence="7">
    <location>
        <begin position="163"/>
        <end position="188"/>
    </location>
</feature>
<dbReference type="InterPro" id="IPR020568">
    <property type="entry name" value="Ribosomal_Su5_D2-typ_SF"/>
</dbReference>
<dbReference type="Proteomes" id="UP001204851">
    <property type="component" value="Unassembled WGS sequence"/>
</dbReference>
<dbReference type="PROSITE" id="PS00648">
    <property type="entry name" value="RIBONUCLEASE_P"/>
    <property type="match status" value="1"/>
</dbReference>
<evidence type="ECO:0000256" key="3">
    <source>
        <dbReference type="ARBA" id="ARBA00022722"/>
    </source>
</evidence>
<dbReference type="InterPro" id="IPR014721">
    <property type="entry name" value="Ribsml_uS5_D2-typ_fold_subgr"/>
</dbReference>
<keyword evidence="2" id="KW-0819">tRNA processing</keyword>
<dbReference type="InterPro" id="IPR000100">
    <property type="entry name" value="RNase_P"/>
</dbReference>
<dbReference type="PANTHER" id="PTHR33992">
    <property type="entry name" value="RIBONUCLEASE P PROTEIN COMPONENT"/>
    <property type="match status" value="1"/>
</dbReference>
<dbReference type="PANTHER" id="PTHR33992:SF1">
    <property type="entry name" value="RIBONUCLEASE P PROTEIN COMPONENT"/>
    <property type="match status" value="1"/>
</dbReference>